<keyword evidence="11 12" id="KW-0449">Lipoprotein</keyword>
<dbReference type="STRING" id="301148.B4135_3124"/>
<comment type="function">
    <text evidence="12">Required for the insertion and/or proper folding and/or complex formation of integral membrane proteins into the membrane. Involved in integration of membrane proteins that insert both dependently and independently of the Sec translocase complex, as well as at least some lipoproteins.</text>
</comment>
<proteinExistence type="inferred from homology"/>
<evidence type="ECO:0000256" key="8">
    <source>
        <dbReference type="ARBA" id="ARBA00023136"/>
    </source>
</evidence>
<feature type="domain" description="Membrane insertase YidC/Oxa/ALB C-terminal" evidence="13">
    <location>
        <begin position="60"/>
        <end position="242"/>
    </location>
</feature>
<evidence type="ECO:0000259" key="13">
    <source>
        <dbReference type="Pfam" id="PF02096"/>
    </source>
</evidence>
<dbReference type="NCBIfam" id="TIGR03592">
    <property type="entry name" value="yidC_oxa1_cterm"/>
    <property type="match status" value="1"/>
</dbReference>
<evidence type="ECO:0000256" key="4">
    <source>
        <dbReference type="ARBA" id="ARBA00022692"/>
    </source>
</evidence>
<dbReference type="GO" id="GO:0015031">
    <property type="term" value="P:protein transport"/>
    <property type="evidence" value="ECO:0007669"/>
    <property type="project" value="UniProtKB-KW"/>
</dbReference>
<dbReference type="PATRIC" id="fig|301148.3.peg.956"/>
<evidence type="ECO:0000256" key="10">
    <source>
        <dbReference type="ARBA" id="ARBA00023186"/>
    </source>
</evidence>
<dbReference type="AlphaFoldDB" id="A0A150LIY1"/>
<organism evidence="14 16">
    <name type="scientific">Caldibacillus debilis</name>
    <dbReference type="NCBI Taxonomy" id="301148"/>
    <lineage>
        <taxon>Bacteria</taxon>
        <taxon>Bacillati</taxon>
        <taxon>Bacillota</taxon>
        <taxon>Bacilli</taxon>
        <taxon>Bacillales</taxon>
        <taxon>Bacillaceae</taxon>
        <taxon>Caldibacillus</taxon>
    </lineage>
</organism>
<feature type="transmembrane region" description="Helical" evidence="12">
    <location>
        <begin position="130"/>
        <end position="151"/>
    </location>
</feature>
<gene>
    <name evidence="12" type="primary">yidC</name>
    <name evidence="14" type="ORF">B4135_3124</name>
    <name evidence="15" type="ORF">C6P37_06445</name>
</gene>
<dbReference type="HAMAP" id="MF_01811">
    <property type="entry name" value="YidC_type2"/>
    <property type="match status" value="1"/>
</dbReference>
<evidence type="ECO:0000313" key="14">
    <source>
        <dbReference type="EMBL" id="KYD12210.1"/>
    </source>
</evidence>
<evidence type="ECO:0000256" key="3">
    <source>
        <dbReference type="ARBA" id="ARBA00022475"/>
    </source>
</evidence>
<dbReference type="PROSITE" id="PS51257">
    <property type="entry name" value="PROKAR_LIPOPROTEIN"/>
    <property type="match status" value="1"/>
</dbReference>
<dbReference type="GO" id="GO:0005886">
    <property type="term" value="C:plasma membrane"/>
    <property type="evidence" value="ECO:0007669"/>
    <property type="project" value="UniProtKB-SubCell"/>
</dbReference>
<evidence type="ECO:0000313" key="16">
    <source>
        <dbReference type="Proteomes" id="UP000075683"/>
    </source>
</evidence>
<evidence type="ECO:0000313" key="17">
    <source>
        <dbReference type="Proteomes" id="UP000257014"/>
    </source>
</evidence>
<dbReference type="PANTHER" id="PTHR12428">
    <property type="entry name" value="OXA1"/>
    <property type="match status" value="1"/>
</dbReference>
<keyword evidence="8 12" id="KW-0472">Membrane</keyword>
<dbReference type="PANTHER" id="PTHR12428:SF65">
    <property type="entry name" value="CYTOCHROME C OXIDASE ASSEMBLY PROTEIN COX18, MITOCHONDRIAL"/>
    <property type="match status" value="1"/>
</dbReference>
<sequence length="259" mass="29567">MKKKVVGIGLILLIFFLSGCSDVNEPITEDSEGFWNQLIVYPLSWLIVSIAGLFPGKFGYGLSIIIVTIFIRILILPFMVSQMKSSKKMNLIQPELEKLRKKYSSKDAVTQQKLKEEQLKLLQKYEINPLSGCLPALIQMPILLGLYHAIVRTEEIKSHSFLWFDLAARDPFYILPFLAGATTFLQQKVMMRGVPYQNPQMQMMLWLLPVMIVGFSFFVPSALVLYWIVGNLFTVVQSWFIKIPELEARARGTLGGRKN</sequence>
<evidence type="ECO:0000256" key="11">
    <source>
        <dbReference type="ARBA" id="ARBA00023288"/>
    </source>
</evidence>
<dbReference type="InterPro" id="IPR047196">
    <property type="entry name" value="YidC_ALB_C"/>
</dbReference>
<dbReference type="Proteomes" id="UP000257014">
    <property type="component" value="Unassembled WGS sequence"/>
</dbReference>
<protein>
    <recommendedName>
        <fullName evidence="12">Membrane protein insertase YidC</fullName>
    </recommendedName>
    <alternativeName>
        <fullName evidence="12">Foldase YidC</fullName>
    </alternativeName>
    <alternativeName>
        <fullName evidence="12">Membrane integrase YidC</fullName>
    </alternativeName>
    <alternativeName>
        <fullName evidence="12">Membrane protein YidC</fullName>
    </alternativeName>
</protein>
<feature type="transmembrane region" description="Helical" evidence="12">
    <location>
        <begin position="58"/>
        <end position="80"/>
    </location>
</feature>
<comment type="similarity">
    <text evidence="12">Belongs to the OXA1/ALB3/YidC family. Type 2 subfamily.</text>
</comment>
<dbReference type="Pfam" id="PF02096">
    <property type="entry name" value="60KD_IMP"/>
    <property type="match status" value="1"/>
</dbReference>
<evidence type="ECO:0000256" key="6">
    <source>
        <dbReference type="ARBA" id="ARBA00022927"/>
    </source>
</evidence>
<dbReference type="GO" id="GO:0051205">
    <property type="term" value="P:protein insertion into membrane"/>
    <property type="evidence" value="ECO:0007669"/>
    <property type="project" value="TreeGrafter"/>
</dbReference>
<keyword evidence="9" id="KW-0564">Palmitate</keyword>
<dbReference type="InterPro" id="IPR028055">
    <property type="entry name" value="YidC/Oxa/ALB_C"/>
</dbReference>
<keyword evidence="7 12" id="KW-1133">Transmembrane helix</keyword>
<dbReference type="OrthoDB" id="9780552at2"/>
<evidence type="ECO:0000256" key="9">
    <source>
        <dbReference type="ARBA" id="ARBA00023139"/>
    </source>
</evidence>
<dbReference type="PRINTS" id="PR00701">
    <property type="entry name" value="60KDINNERMP"/>
</dbReference>
<evidence type="ECO:0000256" key="5">
    <source>
        <dbReference type="ARBA" id="ARBA00022729"/>
    </source>
</evidence>
<reference evidence="14 16" key="1">
    <citation type="submission" date="2016-01" db="EMBL/GenBank/DDBJ databases">
        <title>Draft Genome Sequences of Seven Thermophilic Sporeformers Isolated from Foods.</title>
        <authorList>
            <person name="Berendsen E.M."/>
            <person name="Wells-Bennik M.H."/>
            <person name="Krawcyk A.O."/>
            <person name="De Jong A."/>
            <person name="Holsappel S."/>
            <person name="Eijlander R.T."/>
            <person name="Kuipers O.P."/>
        </authorList>
    </citation>
    <scope>NUCLEOTIDE SEQUENCE [LARGE SCALE GENOMIC DNA]</scope>
    <source>
        <strain evidence="14 16">B4135</strain>
    </source>
</reference>
<dbReference type="GO" id="GO:0032977">
    <property type="term" value="F:membrane insertase activity"/>
    <property type="evidence" value="ECO:0007669"/>
    <property type="project" value="InterPro"/>
</dbReference>
<dbReference type="CDD" id="cd20070">
    <property type="entry name" value="5TM_YidC_Alb3"/>
    <property type="match status" value="1"/>
</dbReference>
<feature type="transmembrane region" description="Helical" evidence="12">
    <location>
        <begin position="171"/>
        <end position="191"/>
    </location>
</feature>
<evidence type="ECO:0000256" key="2">
    <source>
        <dbReference type="ARBA" id="ARBA00022448"/>
    </source>
</evidence>
<name>A0A150LIY1_9BACI</name>
<evidence type="ECO:0000256" key="1">
    <source>
        <dbReference type="ARBA" id="ARBA00004651"/>
    </source>
</evidence>
<dbReference type="EMBL" id="LQYT01000094">
    <property type="protein sequence ID" value="KYD12210.1"/>
    <property type="molecule type" value="Genomic_DNA"/>
</dbReference>
<evidence type="ECO:0000313" key="15">
    <source>
        <dbReference type="EMBL" id="REJ28892.1"/>
    </source>
</evidence>
<evidence type="ECO:0000256" key="7">
    <source>
        <dbReference type="ARBA" id="ARBA00022989"/>
    </source>
</evidence>
<keyword evidence="6 12" id="KW-0653">Protein transport</keyword>
<feature type="transmembrane region" description="Helical" evidence="12">
    <location>
        <begin position="203"/>
        <end position="229"/>
    </location>
</feature>
<dbReference type="InterPro" id="IPR001708">
    <property type="entry name" value="YidC/ALB3/OXA1/COX18"/>
</dbReference>
<comment type="subcellular location">
    <subcellularLocation>
        <location evidence="1 12">Cell membrane</location>
        <topology evidence="1 12">Multi-pass membrane protein</topology>
    </subcellularLocation>
</comment>
<keyword evidence="2 12" id="KW-0813">Transport</keyword>
<comment type="caution">
    <text evidence="14">The sequence shown here is derived from an EMBL/GenBank/DDBJ whole genome shotgun (WGS) entry which is preliminary data.</text>
</comment>
<dbReference type="RefSeq" id="WP_061569591.1">
    <property type="nucleotide sequence ID" value="NZ_LQYT01000094.1"/>
</dbReference>
<accession>A0A150LIY1</accession>
<dbReference type="Proteomes" id="UP000075683">
    <property type="component" value="Unassembled WGS sequence"/>
</dbReference>
<keyword evidence="5 12" id="KW-0732">Signal</keyword>
<keyword evidence="3 12" id="KW-1003">Cell membrane</keyword>
<dbReference type="InterPro" id="IPR023060">
    <property type="entry name" value="YidC/YidC1/YidC2_Firmicutes"/>
</dbReference>
<keyword evidence="10 12" id="KW-0143">Chaperone</keyword>
<evidence type="ECO:0000256" key="12">
    <source>
        <dbReference type="HAMAP-Rule" id="MF_01811"/>
    </source>
</evidence>
<keyword evidence="4 12" id="KW-0812">Transmembrane</keyword>
<reference evidence="15 17" key="2">
    <citation type="submission" date="2018-03" db="EMBL/GenBank/DDBJ databases">
        <authorList>
            <person name="Keele B.F."/>
        </authorList>
    </citation>
    <scope>NUCLEOTIDE SEQUENCE [LARGE SCALE GENOMIC DNA]</scope>
    <source>
        <strain evidence="15">ZCTH4_d</strain>
    </source>
</reference>
<dbReference type="EMBL" id="QEWE01000015">
    <property type="protein sequence ID" value="REJ28892.1"/>
    <property type="molecule type" value="Genomic_DNA"/>
</dbReference>